<dbReference type="Proteomes" id="UP000821866">
    <property type="component" value="Unassembled WGS sequence"/>
</dbReference>
<dbReference type="VEuPathDB" id="VectorBase:LOC119160923"/>
<comment type="caution">
    <text evidence="2">The sequence shown here is derived from an EMBL/GenBank/DDBJ whole genome shotgun (WGS) entry which is preliminary data.</text>
</comment>
<dbReference type="AlphaFoldDB" id="A0A9J6CX44"/>
<evidence type="ECO:0000313" key="2">
    <source>
        <dbReference type="EMBL" id="KAH7948561.1"/>
    </source>
</evidence>
<feature type="compositionally biased region" description="Polar residues" evidence="1">
    <location>
        <begin position="44"/>
        <end position="61"/>
    </location>
</feature>
<accession>A0A9J6CX44</accession>
<name>A0A9J6CX44_RHIMP</name>
<feature type="region of interest" description="Disordered" evidence="1">
    <location>
        <begin position="1"/>
        <end position="61"/>
    </location>
</feature>
<proteinExistence type="predicted"/>
<gene>
    <name evidence="2" type="ORF">HPB51_028507</name>
</gene>
<reference evidence="2" key="1">
    <citation type="journal article" date="2020" name="Cell">
        <title>Large-Scale Comparative Analyses of Tick Genomes Elucidate Their Genetic Diversity and Vector Capacities.</title>
        <authorList>
            <consortium name="Tick Genome and Microbiome Consortium (TIGMIC)"/>
            <person name="Jia N."/>
            <person name="Wang J."/>
            <person name="Shi W."/>
            <person name="Du L."/>
            <person name="Sun Y."/>
            <person name="Zhan W."/>
            <person name="Jiang J.F."/>
            <person name="Wang Q."/>
            <person name="Zhang B."/>
            <person name="Ji P."/>
            <person name="Bell-Sakyi L."/>
            <person name="Cui X.M."/>
            <person name="Yuan T.T."/>
            <person name="Jiang B.G."/>
            <person name="Yang W.F."/>
            <person name="Lam T.T."/>
            <person name="Chang Q.C."/>
            <person name="Ding S.J."/>
            <person name="Wang X.J."/>
            <person name="Zhu J.G."/>
            <person name="Ruan X.D."/>
            <person name="Zhao L."/>
            <person name="Wei J.T."/>
            <person name="Ye R.Z."/>
            <person name="Que T.C."/>
            <person name="Du C.H."/>
            <person name="Zhou Y.H."/>
            <person name="Cheng J.X."/>
            <person name="Dai P.F."/>
            <person name="Guo W.B."/>
            <person name="Han X.H."/>
            <person name="Huang E.J."/>
            <person name="Li L.F."/>
            <person name="Wei W."/>
            <person name="Gao Y.C."/>
            <person name="Liu J.Z."/>
            <person name="Shao H.Z."/>
            <person name="Wang X."/>
            <person name="Wang C.C."/>
            <person name="Yang T.C."/>
            <person name="Huo Q.B."/>
            <person name="Li W."/>
            <person name="Chen H.Y."/>
            <person name="Chen S.E."/>
            <person name="Zhou L.G."/>
            <person name="Ni X.B."/>
            <person name="Tian J.H."/>
            <person name="Sheng Y."/>
            <person name="Liu T."/>
            <person name="Pan Y.S."/>
            <person name="Xia L.Y."/>
            <person name="Li J."/>
            <person name="Zhao F."/>
            <person name="Cao W.C."/>
        </authorList>
    </citation>
    <scope>NUCLEOTIDE SEQUENCE</scope>
    <source>
        <strain evidence="2">Rmic-2018</strain>
    </source>
</reference>
<dbReference type="VEuPathDB" id="VectorBase:LOC119160988"/>
<protein>
    <submittedName>
        <fullName evidence="2">Uncharacterized protein</fullName>
    </submittedName>
</protein>
<keyword evidence="3" id="KW-1185">Reference proteome</keyword>
<sequence>MGGRWSFNRNTEATTSARPEGEERGRALEAGACNEDLADPHAGQQPQETEPAETTANSSTGAVVHTLERLVAFHARRIRLAQRAEAPLQVHMPRDIDVRVQRPCHLVFIRDYQQAILGLAGAAYEPEPLVEWETFTRVLLTTHHCISRLSVHISAVQQPRGNFYQGFSLRDGSAVISVEIEAFEDPWRDFMLRCLQYVCRLWNPQQTSVHYSEHGSVPRPDDLINLIHAAVVEGIDLPELNDSRRNDMEEKHGRRKNALRRYKKQLLVKIVYFKDEQREPVVEVSGPLKVLGDRLAERQEHEARPSRITADSPVSTGVETMAHLTALHPWTIRQRDETPTQVRSPRDVEVMVWPICGVEYRLTGQEAFGAPASAAEHPLHLAEWETLMMTALTMHQCIYHLNLVIYAAPRFHGFYQEFSLEDGIAMVLVQVPAIEDPCNEFLLPYLKYLCRMRNLQQTSSVIYQNPYSHPDYANKGKDINPVVDQEGLPEFNDNRFIRILETTMEIPFLQEIEIYFVNSTSTVPSVTREFTLQLTRRGSSHLRSFTYEVDRSLAESLECECQYTIDGTTPVGSGRAVPLRDIPVRPEVAGSTTDTERCLITCTQHPWPHNYVINVEARVRTPVKI</sequence>
<reference evidence="2" key="2">
    <citation type="submission" date="2021-09" db="EMBL/GenBank/DDBJ databases">
        <authorList>
            <person name="Jia N."/>
            <person name="Wang J."/>
            <person name="Shi W."/>
            <person name="Du L."/>
            <person name="Sun Y."/>
            <person name="Zhan W."/>
            <person name="Jiang J."/>
            <person name="Wang Q."/>
            <person name="Zhang B."/>
            <person name="Ji P."/>
            <person name="Sakyi L.B."/>
            <person name="Cui X."/>
            <person name="Yuan T."/>
            <person name="Jiang B."/>
            <person name="Yang W."/>
            <person name="Lam T.T.-Y."/>
            <person name="Chang Q."/>
            <person name="Ding S."/>
            <person name="Wang X."/>
            <person name="Zhu J."/>
            <person name="Ruan X."/>
            <person name="Zhao L."/>
            <person name="Wei J."/>
            <person name="Que T."/>
            <person name="Du C."/>
            <person name="Cheng J."/>
            <person name="Dai P."/>
            <person name="Han X."/>
            <person name="Huang E."/>
            <person name="Gao Y."/>
            <person name="Liu J."/>
            <person name="Shao H."/>
            <person name="Ye R."/>
            <person name="Li L."/>
            <person name="Wei W."/>
            <person name="Wang X."/>
            <person name="Wang C."/>
            <person name="Huo Q."/>
            <person name="Li W."/>
            <person name="Guo W."/>
            <person name="Chen H."/>
            <person name="Chen S."/>
            <person name="Zhou L."/>
            <person name="Zhou L."/>
            <person name="Ni X."/>
            <person name="Tian J."/>
            <person name="Zhou Y."/>
            <person name="Sheng Y."/>
            <person name="Liu T."/>
            <person name="Pan Y."/>
            <person name="Xia L."/>
            <person name="Li J."/>
            <person name="Zhao F."/>
            <person name="Cao W."/>
        </authorList>
    </citation>
    <scope>NUCLEOTIDE SEQUENCE</scope>
    <source>
        <strain evidence="2">Rmic-2018</strain>
        <tissue evidence="2">Larvae</tissue>
    </source>
</reference>
<evidence type="ECO:0000256" key="1">
    <source>
        <dbReference type="SAM" id="MobiDB-lite"/>
    </source>
</evidence>
<organism evidence="2 3">
    <name type="scientific">Rhipicephalus microplus</name>
    <name type="common">Cattle tick</name>
    <name type="synonym">Boophilus microplus</name>
    <dbReference type="NCBI Taxonomy" id="6941"/>
    <lineage>
        <taxon>Eukaryota</taxon>
        <taxon>Metazoa</taxon>
        <taxon>Ecdysozoa</taxon>
        <taxon>Arthropoda</taxon>
        <taxon>Chelicerata</taxon>
        <taxon>Arachnida</taxon>
        <taxon>Acari</taxon>
        <taxon>Parasitiformes</taxon>
        <taxon>Ixodida</taxon>
        <taxon>Ixodoidea</taxon>
        <taxon>Ixodidae</taxon>
        <taxon>Rhipicephalinae</taxon>
        <taxon>Rhipicephalus</taxon>
        <taxon>Boophilus</taxon>
    </lineage>
</organism>
<feature type="compositionally biased region" description="Polar residues" evidence="1">
    <location>
        <begin position="7"/>
        <end position="16"/>
    </location>
</feature>
<evidence type="ECO:0000313" key="3">
    <source>
        <dbReference type="Proteomes" id="UP000821866"/>
    </source>
</evidence>
<dbReference type="EMBL" id="JABSTU010005274">
    <property type="protein sequence ID" value="KAH7948561.1"/>
    <property type="molecule type" value="Genomic_DNA"/>
</dbReference>